<keyword evidence="1" id="KW-0472">Membrane</keyword>
<protein>
    <submittedName>
        <fullName evidence="2">Uncharacterized protein DUF2550</fullName>
    </submittedName>
</protein>
<feature type="transmembrane region" description="Helical" evidence="1">
    <location>
        <begin position="6"/>
        <end position="25"/>
    </location>
</feature>
<proteinExistence type="predicted"/>
<sequence>MSDVGILLIVVAIMVVVMMCGAFGLRRYQLRSALGTFDASVSHASGRWRAGVCRYADRELEFMSLFSLSPIPRHRYLRSSLRLDGWREPQGQDAKRLPAGWVIACLRYEGDDIELAMNYGAYTGLSSWLEAGPVVGVGTWR</sequence>
<dbReference type="AlphaFoldDB" id="A0A4Q8ABW1"/>
<keyword evidence="1" id="KW-0812">Transmembrane</keyword>
<dbReference type="Pfam" id="PF10739">
    <property type="entry name" value="DUF2550"/>
    <property type="match status" value="1"/>
</dbReference>
<reference evidence="2 3" key="1">
    <citation type="submission" date="2019-02" db="EMBL/GenBank/DDBJ databases">
        <title>Sequencing the genomes of 1000 actinobacteria strains.</title>
        <authorList>
            <person name="Klenk H.-P."/>
        </authorList>
    </citation>
    <scope>NUCLEOTIDE SEQUENCE [LARGE SCALE GENOMIC DNA]</scope>
    <source>
        <strain evidence="2 3">DSM 17364</strain>
    </source>
</reference>
<comment type="caution">
    <text evidence="2">The sequence shown here is derived from an EMBL/GenBank/DDBJ whole genome shotgun (WGS) entry which is preliminary data.</text>
</comment>
<name>A0A4Q8ABW1_9MICC</name>
<dbReference type="EMBL" id="SHLA01000001">
    <property type="protein sequence ID" value="RZU61662.1"/>
    <property type="molecule type" value="Genomic_DNA"/>
</dbReference>
<keyword evidence="1" id="KW-1133">Transmembrane helix</keyword>
<evidence type="ECO:0000313" key="2">
    <source>
        <dbReference type="EMBL" id="RZU61662.1"/>
    </source>
</evidence>
<evidence type="ECO:0000313" key="3">
    <source>
        <dbReference type="Proteomes" id="UP000292685"/>
    </source>
</evidence>
<evidence type="ECO:0000256" key="1">
    <source>
        <dbReference type="SAM" id="Phobius"/>
    </source>
</evidence>
<gene>
    <name evidence="2" type="ORF">EV380_1238</name>
</gene>
<organism evidence="2 3">
    <name type="scientific">Zhihengliuella halotolerans</name>
    <dbReference type="NCBI Taxonomy" id="370736"/>
    <lineage>
        <taxon>Bacteria</taxon>
        <taxon>Bacillati</taxon>
        <taxon>Actinomycetota</taxon>
        <taxon>Actinomycetes</taxon>
        <taxon>Micrococcales</taxon>
        <taxon>Micrococcaceae</taxon>
        <taxon>Zhihengliuella</taxon>
    </lineage>
</organism>
<dbReference type="InterPro" id="IPR019675">
    <property type="entry name" value="DUF2550"/>
</dbReference>
<keyword evidence="3" id="KW-1185">Reference proteome</keyword>
<accession>A0A4Q8ABW1</accession>
<dbReference type="Proteomes" id="UP000292685">
    <property type="component" value="Unassembled WGS sequence"/>
</dbReference>